<accession>A0A9X0HNU7</accession>
<gene>
    <name evidence="2" type="ORF">ASU33_16790</name>
</gene>
<keyword evidence="1" id="KW-0732">Signal</keyword>
<sequence length="206" mass="23944">MKKTVAIGFILLVLIPAHVAVSNFHNNNMIGSFVSCNGRDIPQDFINSINELKYVTDRNNKDIDTNNLDDMYYNRAFIYALEDYTSKSNCFDVDRYNHDLFQAAYIAKYNKFCAVVLESEGLFKMRLVSSFQKHRIKYNPLSVDKVYDVMLAGYSKFKNGNINTYTENYIPDTPWNRELGYTTSKVPHKYRFNAFSRNGNLITTIR</sequence>
<proteinExistence type="predicted"/>
<dbReference type="AlphaFoldDB" id="A0A9X0HNU7"/>
<feature type="chain" id="PRO_5040985274" evidence="1">
    <location>
        <begin position="20"/>
        <end position="206"/>
    </location>
</feature>
<dbReference type="RefSeq" id="WP_059067289.1">
    <property type="nucleotide sequence ID" value="NZ_LNAL01000003.1"/>
</dbReference>
<keyword evidence="3" id="KW-1185">Reference proteome</keyword>
<comment type="caution">
    <text evidence="2">The sequence shown here is derived from an EMBL/GenBank/DDBJ whole genome shotgun (WGS) entry which is preliminary data.</text>
</comment>
<protein>
    <submittedName>
        <fullName evidence="2">Uncharacterized protein</fullName>
    </submittedName>
</protein>
<evidence type="ECO:0000313" key="3">
    <source>
        <dbReference type="Proteomes" id="UP000054223"/>
    </source>
</evidence>
<reference evidence="2 3" key="1">
    <citation type="submission" date="2015-11" db="EMBL/GenBank/DDBJ databases">
        <title>Solirubrum puertoriconensis gen. nov. an environmental bacteria isolated in Puerto Rico.</title>
        <authorList>
            <person name="Cuebas-Irizarry M.F."/>
            <person name="Montalvo-Rodriguez R."/>
        </authorList>
    </citation>
    <scope>NUCLEOTIDE SEQUENCE [LARGE SCALE GENOMIC DNA]</scope>
    <source>
        <strain evidence="2 3">MC1A</strain>
    </source>
</reference>
<evidence type="ECO:0000313" key="2">
    <source>
        <dbReference type="EMBL" id="KUG09385.1"/>
    </source>
</evidence>
<dbReference type="Proteomes" id="UP000054223">
    <property type="component" value="Unassembled WGS sequence"/>
</dbReference>
<organism evidence="2 3">
    <name type="scientific">Solirubrum puertoriconensis</name>
    <dbReference type="NCBI Taxonomy" id="1751427"/>
    <lineage>
        <taxon>Bacteria</taxon>
        <taxon>Pseudomonadati</taxon>
        <taxon>Bacteroidota</taxon>
        <taxon>Cytophagia</taxon>
        <taxon>Cytophagales</taxon>
    </lineage>
</organism>
<dbReference type="EMBL" id="LNAL01000003">
    <property type="protein sequence ID" value="KUG09385.1"/>
    <property type="molecule type" value="Genomic_DNA"/>
</dbReference>
<feature type="signal peptide" evidence="1">
    <location>
        <begin position="1"/>
        <end position="19"/>
    </location>
</feature>
<evidence type="ECO:0000256" key="1">
    <source>
        <dbReference type="SAM" id="SignalP"/>
    </source>
</evidence>
<name>A0A9X0HNU7_SOLP1</name>